<sequence length="224" mass="23275">GTRSHGRGTGRRDPPAAGHQPPPSAPRSRVPRPGSRAPGLAPRGGAPVAQGRRGAGPPALFLPERRALPFPQTRAGRGAAEAAERGLARPAFVSGARAAAAPRPVLAAAPFCAAARGTGTRGGRCGAGGRSLSMDVTVSELLELFLQSPLVTWVKTFGLFGSGNQDNLTMYMDLVDGIFLNQIMLQMFTAVGVGKKVTTNLTNLQSLIRFKNINLLPALAALLI</sequence>
<dbReference type="Ensembl" id="ENSMFAT00000089363.1">
    <property type="protein sequence ID" value="ENSMFAP00000063464.1"/>
    <property type="gene ID" value="ENSMFAG00000051772.1"/>
</dbReference>
<dbReference type="SUPFAM" id="SSF116907">
    <property type="entry name" value="Hook domain"/>
    <property type="match status" value="1"/>
</dbReference>
<reference evidence="2" key="3">
    <citation type="submission" date="2025-09" db="UniProtKB">
        <authorList>
            <consortium name="Ensembl"/>
        </authorList>
    </citation>
    <scope>IDENTIFICATION</scope>
</reference>
<keyword evidence="3" id="KW-1185">Reference proteome</keyword>
<evidence type="ECO:0000256" key="1">
    <source>
        <dbReference type="SAM" id="MobiDB-lite"/>
    </source>
</evidence>
<feature type="region of interest" description="Disordered" evidence="1">
    <location>
        <begin position="1"/>
        <end position="82"/>
    </location>
</feature>
<organism evidence="2 3">
    <name type="scientific">Macaca fascicularis</name>
    <name type="common">Crab-eating macaque</name>
    <name type="synonym">Cynomolgus monkey</name>
    <dbReference type="NCBI Taxonomy" id="9541"/>
    <lineage>
        <taxon>Eukaryota</taxon>
        <taxon>Metazoa</taxon>
        <taxon>Chordata</taxon>
        <taxon>Craniata</taxon>
        <taxon>Vertebrata</taxon>
        <taxon>Euteleostomi</taxon>
        <taxon>Mammalia</taxon>
        <taxon>Eutheria</taxon>
        <taxon>Euarchontoglires</taxon>
        <taxon>Primates</taxon>
        <taxon>Haplorrhini</taxon>
        <taxon>Catarrhini</taxon>
        <taxon>Cercopithecidae</taxon>
        <taxon>Cercopithecinae</taxon>
        <taxon>Macaca</taxon>
    </lineage>
</organism>
<accession>A0A7N9DEL3</accession>
<protein>
    <recommendedName>
        <fullName evidence="4">Calponin-homology (CH) domain-containing protein</fullName>
    </recommendedName>
</protein>
<name>A0A7N9DEL3_MACFA</name>
<reference evidence="2 3" key="1">
    <citation type="submission" date="2013-03" db="EMBL/GenBank/DDBJ databases">
        <authorList>
            <person name="Warren W."/>
            <person name="Wilson R.K."/>
        </authorList>
    </citation>
    <scope>NUCLEOTIDE SEQUENCE</scope>
</reference>
<dbReference type="Proteomes" id="UP000233100">
    <property type="component" value="Chromosome 7"/>
</dbReference>
<reference evidence="2" key="2">
    <citation type="submission" date="2025-08" db="UniProtKB">
        <authorList>
            <consortium name="Ensembl"/>
        </authorList>
    </citation>
    <scope>IDENTIFICATION</scope>
</reference>
<feature type="compositionally biased region" description="Low complexity" evidence="1">
    <location>
        <begin position="26"/>
        <end position="39"/>
    </location>
</feature>
<evidence type="ECO:0008006" key="4">
    <source>
        <dbReference type="Google" id="ProtNLM"/>
    </source>
</evidence>
<dbReference type="GeneTree" id="ENSGT00940000154785"/>
<evidence type="ECO:0000313" key="3">
    <source>
        <dbReference type="Proteomes" id="UP000233100"/>
    </source>
</evidence>
<dbReference type="Gene3D" id="1.10.418.10">
    <property type="entry name" value="Calponin-like domain"/>
    <property type="match status" value="1"/>
</dbReference>
<dbReference type="InterPro" id="IPR036872">
    <property type="entry name" value="CH_dom_sf"/>
</dbReference>
<proteinExistence type="predicted"/>
<evidence type="ECO:0000313" key="2">
    <source>
        <dbReference type="Ensembl" id="ENSMFAP00000063464.1"/>
    </source>
</evidence>
<dbReference type="AlphaFoldDB" id="A0A7N9DEL3"/>